<keyword evidence="14" id="KW-0732">Signal</keyword>
<proteinExistence type="predicted"/>
<protein>
    <recommendedName>
        <fullName evidence="15">Ionotropic glutamate receptor C-terminal domain-containing protein</fullName>
    </recommendedName>
</protein>
<keyword evidence="4 13" id="KW-0812">Transmembrane</keyword>
<keyword evidence="9" id="KW-0325">Glycoprotein</keyword>
<evidence type="ECO:0000256" key="4">
    <source>
        <dbReference type="ARBA" id="ARBA00022692"/>
    </source>
</evidence>
<organism evidence="16 17">
    <name type="scientific">Ilex paraguariensis</name>
    <name type="common">yerba mate</name>
    <dbReference type="NCBI Taxonomy" id="185542"/>
    <lineage>
        <taxon>Eukaryota</taxon>
        <taxon>Viridiplantae</taxon>
        <taxon>Streptophyta</taxon>
        <taxon>Embryophyta</taxon>
        <taxon>Tracheophyta</taxon>
        <taxon>Spermatophyta</taxon>
        <taxon>Magnoliopsida</taxon>
        <taxon>eudicotyledons</taxon>
        <taxon>Gunneridae</taxon>
        <taxon>Pentapetalae</taxon>
        <taxon>asterids</taxon>
        <taxon>campanulids</taxon>
        <taxon>Aquifoliales</taxon>
        <taxon>Aquifoliaceae</taxon>
        <taxon>Ilex</taxon>
    </lineage>
</organism>
<evidence type="ECO:0000256" key="10">
    <source>
        <dbReference type="ARBA" id="ARBA00023286"/>
    </source>
</evidence>
<dbReference type="GO" id="GO:0034220">
    <property type="term" value="P:monoatomic ion transmembrane transport"/>
    <property type="evidence" value="ECO:0007669"/>
    <property type="project" value="UniProtKB-KW"/>
</dbReference>
<keyword evidence="5 13" id="KW-1133">Transmembrane helix</keyword>
<dbReference type="SUPFAM" id="SSF53822">
    <property type="entry name" value="Periplasmic binding protein-like I"/>
    <property type="match status" value="3"/>
</dbReference>
<keyword evidence="10" id="KW-1071">Ligand-gated ion channel</keyword>
<evidence type="ECO:0000256" key="5">
    <source>
        <dbReference type="ARBA" id="ARBA00022989"/>
    </source>
</evidence>
<feature type="domain" description="Ionotropic glutamate receptor C-terminal" evidence="15">
    <location>
        <begin position="834"/>
        <end position="1173"/>
    </location>
</feature>
<evidence type="ECO:0000256" key="11">
    <source>
        <dbReference type="ARBA" id="ARBA00023303"/>
    </source>
</evidence>
<name>A0ABC8TQ09_9AQUA</name>
<feature type="chain" id="PRO_5044789687" description="Ionotropic glutamate receptor C-terminal domain-containing protein" evidence="14">
    <location>
        <begin position="22"/>
        <end position="1288"/>
    </location>
</feature>
<evidence type="ECO:0000256" key="8">
    <source>
        <dbReference type="ARBA" id="ARBA00023170"/>
    </source>
</evidence>
<dbReference type="PANTHER" id="PTHR34836">
    <property type="entry name" value="OS06G0188250 PROTEIN"/>
    <property type="match status" value="1"/>
</dbReference>
<feature type="transmembrane region" description="Helical" evidence="13">
    <location>
        <begin position="1193"/>
        <end position="1216"/>
    </location>
</feature>
<keyword evidence="11" id="KW-0407">Ion channel</keyword>
<keyword evidence="3" id="KW-0813">Transport</keyword>
<evidence type="ECO:0000256" key="7">
    <source>
        <dbReference type="ARBA" id="ARBA00023136"/>
    </source>
</evidence>
<dbReference type="FunFam" id="3.40.50.2300:FF:000188">
    <property type="entry name" value="Glutamate receptor"/>
    <property type="match status" value="1"/>
</dbReference>
<dbReference type="Pfam" id="PF01094">
    <property type="entry name" value="ANF_receptor"/>
    <property type="match status" value="3"/>
</dbReference>
<keyword evidence="17" id="KW-1185">Reference proteome</keyword>
<evidence type="ECO:0000259" key="15">
    <source>
        <dbReference type="SMART" id="SM00079"/>
    </source>
</evidence>
<dbReference type="FunFam" id="3.40.190.10:FF:000054">
    <property type="entry name" value="Glutamate receptor"/>
    <property type="match status" value="1"/>
</dbReference>
<dbReference type="InterPro" id="IPR001828">
    <property type="entry name" value="ANF_lig-bd_rcpt"/>
</dbReference>
<evidence type="ECO:0000256" key="2">
    <source>
        <dbReference type="ARBA" id="ARBA00011095"/>
    </source>
</evidence>
<feature type="signal peptide" evidence="14">
    <location>
        <begin position="1"/>
        <end position="21"/>
    </location>
</feature>
<evidence type="ECO:0000256" key="12">
    <source>
        <dbReference type="ARBA" id="ARBA00049638"/>
    </source>
</evidence>
<dbReference type="FunFam" id="1.10.287.70:FF:000172">
    <property type="entry name" value="Glutamate receptor"/>
    <property type="match status" value="1"/>
</dbReference>
<sequence length="1288" mass="144340">MSTLVLSFLLGFLLLVQHSKQSVNKEDSGPVSPHRIPMSIGGVVDTSSRVGKEQKLAMEMAVHDLHQLSTGSELVLINLKDSYGNSAQAAYAAIDLIDRKHAEAIVGPLTLHEASVVRELNNVTKDIPIMSIAPIPPISPPLLPPQPPSFIQMSNDVTTHMQCIAAIVGHFRWRKAKFDHTVAAIDLIDRKHAEAIVGPLTLHEASVVRELNNVTKDIPIMSIAPIPPISPPLLPPQPPSFIQMSNDLATHMQCIAAIVGHFRWRKVTAIYEQSTSLSTDSELIIHLSDSLLAVDSVIERHTAFPPISSLTNTRNFIEEELKKLRSKSNRVFILIQSSLDFAAILFEKAKQMGMMEKGYVWIVSDDIASLLDSVGPSVISNMQGVIGLKTNFIDTTESYRQFRIRFRRNFTSEHPEEEEHPDPSIFALRAYDATWAIAKAMQISQRERKPKGLVNHILSSDFEGLSGRIRFNKGRLSELPTFRIINVIGKSYREVAFWSLVFGFSEDFIKQDEMKKRIGNGLVGDLDSIYWPGRERTVPKGWSLGEGETRLKIGVPARGAFTQFVNVWYDPSTNKTKVTGFSIDVFKAAVKRLRYDLSYVFVPWNGSYDEMVAEVHKKSSLDFAAILFEKAKQMGMMEKGYVWIVTDDIASLLDSVDPSAISNMQGVIGVKTNFIDTTESYRQFRLRFRRNFRSEHPEEEEHSDPSIFALRAYDATLAIARAMQISQGERNSKGLINHILSSDFEGLSGRIRFNKGQLSELPIFRIINVIGKSYREVTFWSPLFGFSQDFIKRVGMKMRVGNGLVGELGSIYWPGGDQSVPKGWSLGEGEKPMKIGVPARGAFNQFVNVNYDPSRNETSVTGFSIEVFEAAVNRLPYDLPYVLVPYYGSYDEMVAEVHNKSLDAAVGDTEIMAERYKYAEFSQPYIESGLVMVVTVKPDIQKERFLFMKAFKTKMWVLMAIISIATGCVIWLIEHVNNNPEYEGSFPHQIGEMLWFSMTVLSFSQRESIKSNLSRAVLATWFFVIVIVSACFTAVLSSMMTVQRLQPSVIDIEYLQTTNAAVGCNGNSFIVRYLVNVLHFKPENIKSINSINDYPEAFQRGEIKAAFFVDPHAKVFFAKYCDGYTRAGASFKLGGFGFVFPKGSPLATDISEAILKVTESGEINTLEKHMLSFSNCSSSVGISDDPSLDYEPFSGLFIVSGGISAAALLITIARLLDRHRPITGFIQTSLINRRVCSWASLLLIQCYSRFGFQFFRESFIRRANDQMNVPDAQEENLIGIELARNHDI</sequence>
<feature type="transmembrane region" description="Helical" evidence="13">
    <location>
        <begin position="955"/>
        <end position="973"/>
    </location>
</feature>
<dbReference type="GO" id="GO:0016020">
    <property type="term" value="C:membrane"/>
    <property type="evidence" value="ECO:0007669"/>
    <property type="project" value="UniProtKB-SubCell"/>
</dbReference>
<reference evidence="16 17" key="1">
    <citation type="submission" date="2024-02" db="EMBL/GenBank/DDBJ databases">
        <authorList>
            <person name="Vignale AGUSTIN F."/>
            <person name="Sosa J E."/>
            <person name="Modenutti C."/>
        </authorList>
    </citation>
    <scope>NUCLEOTIDE SEQUENCE [LARGE SCALE GENOMIC DNA]</scope>
</reference>
<evidence type="ECO:0000313" key="17">
    <source>
        <dbReference type="Proteomes" id="UP001642360"/>
    </source>
</evidence>
<dbReference type="PANTHER" id="PTHR34836:SF1">
    <property type="entry name" value="OS09G0428600 PROTEIN"/>
    <property type="match status" value="1"/>
</dbReference>
<dbReference type="InterPro" id="IPR015683">
    <property type="entry name" value="Ionotropic_Glu_rcpt"/>
</dbReference>
<evidence type="ECO:0000256" key="14">
    <source>
        <dbReference type="SAM" id="SignalP"/>
    </source>
</evidence>
<gene>
    <name evidence="16" type="ORF">ILEXP_LOCUS41136</name>
</gene>
<evidence type="ECO:0000256" key="9">
    <source>
        <dbReference type="ARBA" id="ARBA00023180"/>
    </source>
</evidence>
<feature type="transmembrane region" description="Helical" evidence="13">
    <location>
        <begin position="1016"/>
        <end position="1036"/>
    </location>
</feature>
<dbReference type="SUPFAM" id="SSF53850">
    <property type="entry name" value="Periplasmic binding protein-like II"/>
    <property type="match status" value="2"/>
</dbReference>
<dbReference type="Pfam" id="PF00060">
    <property type="entry name" value="Lig_chan"/>
    <property type="match status" value="1"/>
</dbReference>
<dbReference type="InterPro" id="IPR028082">
    <property type="entry name" value="Peripla_BP_I"/>
</dbReference>
<dbReference type="CDD" id="cd13686">
    <property type="entry name" value="GluR_Plant"/>
    <property type="match status" value="1"/>
</dbReference>
<dbReference type="SMART" id="SM00079">
    <property type="entry name" value="PBPe"/>
    <property type="match status" value="1"/>
</dbReference>
<evidence type="ECO:0000256" key="6">
    <source>
        <dbReference type="ARBA" id="ARBA00023065"/>
    </source>
</evidence>
<comment type="function">
    <text evidence="12">Glutamate-gated receptor that probably acts as a non-selective cation channel. May be involved in light-signal transduction and calcium homeostasis via the regulation of calcium influx into cells.</text>
</comment>
<evidence type="ECO:0000256" key="3">
    <source>
        <dbReference type="ARBA" id="ARBA00022448"/>
    </source>
</evidence>
<evidence type="ECO:0000256" key="1">
    <source>
        <dbReference type="ARBA" id="ARBA00004141"/>
    </source>
</evidence>
<evidence type="ECO:0000313" key="16">
    <source>
        <dbReference type="EMBL" id="CAK9171562.1"/>
    </source>
</evidence>
<accession>A0ABC8TQ09</accession>
<dbReference type="Gene3D" id="3.40.50.2300">
    <property type="match status" value="4"/>
</dbReference>
<keyword evidence="6" id="KW-0406">Ion transport</keyword>
<comment type="subcellular location">
    <subcellularLocation>
        <location evidence="1">Membrane</location>
        <topology evidence="1">Multi-pass membrane protein</topology>
    </subcellularLocation>
</comment>
<dbReference type="InterPro" id="IPR001320">
    <property type="entry name" value="Iontro_rcpt_C"/>
</dbReference>
<dbReference type="Proteomes" id="UP001642360">
    <property type="component" value="Unassembled WGS sequence"/>
</dbReference>
<dbReference type="EMBL" id="CAUOFW020005791">
    <property type="protein sequence ID" value="CAK9171562.1"/>
    <property type="molecule type" value="Genomic_DNA"/>
</dbReference>
<comment type="subunit">
    <text evidence="2">May form heteromers.</text>
</comment>
<dbReference type="Gene3D" id="3.40.190.10">
    <property type="entry name" value="Periplasmic binding protein-like II"/>
    <property type="match status" value="4"/>
</dbReference>
<keyword evidence="8" id="KW-0675">Receptor</keyword>
<comment type="caution">
    <text evidence="16">The sequence shown here is derived from an EMBL/GenBank/DDBJ whole genome shotgun (WGS) entry which is preliminary data.</text>
</comment>
<keyword evidence="7 13" id="KW-0472">Membrane</keyword>
<evidence type="ECO:0000256" key="13">
    <source>
        <dbReference type="SAM" id="Phobius"/>
    </source>
</evidence>